<feature type="domain" description="Acyltransferase 3" evidence="1">
    <location>
        <begin position="5"/>
        <end position="158"/>
    </location>
</feature>
<dbReference type="GO" id="GO:0016747">
    <property type="term" value="F:acyltransferase activity, transferring groups other than amino-acyl groups"/>
    <property type="evidence" value="ECO:0007669"/>
    <property type="project" value="InterPro"/>
</dbReference>
<dbReference type="GeneID" id="69848426"/>
<dbReference type="OrthoDB" id="9816048at2"/>
<dbReference type="InterPro" id="IPR002656">
    <property type="entry name" value="Acyl_transf_3_dom"/>
</dbReference>
<dbReference type="HOGENOM" id="CLU_1473929_0_0_10"/>
<protein>
    <recommendedName>
        <fullName evidence="1">Acyltransferase 3 domain-containing protein</fullName>
    </recommendedName>
</protein>
<reference evidence="2" key="1">
    <citation type="submission" date="2009-11" db="EMBL/GenBank/DDBJ databases">
        <authorList>
            <person name="Weinstock G."/>
            <person name="Sodergren E."/>
            <person name="Clifton S."/>
            <person name="Fulton L."/>
            <person name="Fulton B."/>
            <person name="Courtney L."/>
            <person name="Fronick C."/>
            <person name="Harrison M."/>
            <person name="Strong C."/>
            <person name="Farmer C."/>
            <person name="Delahaunty K."/>
            <person name="Markovic C."/>
            <person name="Hall O."/>
            <person name="Minx P."/>
            <person name="Tomlinson C."/>
            <person name="Mitreva M."/>
            <person name="Nelson J."/>
            <person name="Hou S."/>
            <person name="Wollam A."/>
            <person name="Pepin K.H."/>
            <person name="Johnson M."/>
            <person name="Bhonagiri V."/>
            <person name="Nash W.E."/>
            <person name="Warren W."/>
            <person name="Chinwalla A."/>
            <person name="Mardis E.R."/>
            <person name="Wilson R.K."/>
        </authorList>
    </citation>
    <scope>NUCLEOTIDE SEQUENCE [LARGE SCALE GENOMIC DNA]</scope>
    <source>
        <strain evidence="2">DSM 18205</strain>
    </source>
</reference>
<dbReference type="EMBL" id="ACBX02000060">
    <property type="protein sequence ID" value="EFB33730.1"/>
    <property type="molecule type" value="Genomic_DNA"/>
</dbReference>
<organism evidence="2 3">
    <name type="scientific">Segatella copri DSM 18205</name>
    <dbReference type="NCBI Taxonomy" id="537011"/>
    <lineage>
        <taxon>Bacteria</taxon>
        <taxon>Pseudomonadati</taxon>
        <taxon>Bacteroidota</taxon>
        <taxon>Bacteroidia</taxon>
        <taxon>Bacteroidales</taxon>
        <taxon>Prevotellaceae</taxon>
        <taxon>Segatella</taxon>
    </lineage>
</organism>
<gene>
    <name evidence="2" type="ORF">PREVCOP_06801</name>
</gene>
<dbReference type="Pfam" id="PF01757">
    <property type="entry name" value="Acyl_transf_3"/>
    <property type="match status" value="1"/>
</dbReference>
<dbReference type="STRING" id="537011.PREVCOP_06801"/>
<evidence type="ECO:0000259" key="1">
    <source>
        <dbReference type="Pfam" id="PF01757"/>
    </source>
</evidence>
<dbReference type="RefSeq" id="WP_006849466.1">
    <property type="nucleotide sequence ID" value="NZ_CP085932.1"/>
</dbReference>
<dbReference type="Proteomes" id="UP000004477">
    <property type="component" value="Unassembled WGS sequence"/>
</dbReference>
<name>D1PHT1_9BACT</name>
<dbReference type="PaxDb" id="537011-PREVCOP_06801"/>
<proteinExistence type="predicted"/>
<dbReference type="AlphaFoldDB" id="D1PHT1"/>
<sequence length="183" mass="21429">MERDKQLDLYRGLSMIYVVCFIHVIYWLKIGSEPILSLMLFEMPLIFFISGASLSFNKGHRSLKKTIWSRIKRVVLPYYIYAVVMVAIVAVLSIVWHYWLPNIISLFGEKVATKYMFNISTYSWNDIWSILSFSGIPQSPCVWHLWFILPYLVLSCSFEMQKRILTKVNRGDCLKTHSSQNVS</sequence>
<evidence type="ECO:0000313" key="2">
    <source>
        <dbReference type="EMBL" id="EFB33730.1"/>
    </source>
</evidence>
<evidence type="ECO:0000313" key="3">
    <source>
        <dbReference type="Proteomes" id="UP000004477"/>
    </source>
</evidence>
<keyword evidence="3" id="KW-1185">Reference proteome</keyword>
<comment type="caution">
    <text evidence="2">The sequence shown here is derived from an EMBL/GenBank/DDBJ whole genome shotgun (WGS) entry which is preliminary data.</text>
</comment>
<accession>D1PHT1</accession>